<reference evidence="8" key="1">
    <citation type="journal article" date="2019" name="Int. J. Syst. Evol. Microbiol.">
        <title>The Global Catalogue of Microorganisms (GCM) 10K type strain sequencing project: providing services to taxonomists for standard genome sequencing and annotation.</title>
        <authorList>
            <consortium name="The Broad Institute Genomics Platform"/>
            <consortium name="The Broad Institute Genome Sequencing Center for Infectious Disease"/>
            <person name="Wu L."/>
            <person name="Ma J."/>
        </authorList>
    </citation>
    <scope>NUCLEOTIDE SEQUENCE [LARGE SCALE GENOMIC DNA]</scope>
    <source>
        <strain evidence="8">KCTC 23701</strain>
    </source>
</reference>
<proteinExistence type="inferred from homology"/>
<dbReference type="SUPFAM" id="SSF48452">
    <property type="entry name" value="TPR-like"/>
    <property type="match status" value="2"/>
</dbReference>
<feature type="repeat" description="TPR" evidence="6">
    <location>
        <begin position="83"/>
        <end position="116"/>
    </location>
</feature>
<keyword evidence="2" id="KW-0963">Cytoplasm</keyword>
<dbReference type="EMBL" id="BMYO01000004">
    <property type="protein sequence ID" value="GHD61319.1"/>
    <property type="molecule type" value="Genomic_DNA"/>
</dbReference>
<evidence type="ECO:0000313" key="8">
    <source>
        <dbReference type="Proteomes" id="UP000604737"/>
    </source>
</evidence>
<dbReference type="SMART" id="SM00028">
    <property type="entry name" value="TPR"/>
    <property type="match status" value="5"/>
</dbReference>
<evidence type="ECO:0000256" key="1">
    <source>
        <dbReference type="ARBA" id="ARBA00004496"/>
    </source>
</evidence>
<evidence type="ECO:0000256" key="2">
    <source>
        <dbReference type="ARBA" id="ARBA00022490"/>
    </source>
</evidence>
<dbReference type="Gene3D" id="1.25.40.10">
    <property type="entry name" value="Tetratricopeptide repeat domain"/>
    <property type="match status" value="2"/>
</dbReference>
<protein>
    <recommendedName>
        <fullName evidence="9">Tetratricopeptide repeat protein</fullName>
    </recommendedName>
</protein>
<evidence type="ECO:0008006" key="9">
    <source>
        <dbReference type="Google" id="ProtNLM"/>
    </source>
</evidence>
<comment type="caution">
    <text evidence="7">The sequence shown here is derived from an EMBL/GenBank/DDBJ whole genome shotgun (WGS) entry which is preliminary data.</text>
</comment>
<dbReference type="PANTHER" id="PTHR46630">
    <property type="entry name" value="TETRATRICOPEPTIDE REPEAT PROTEIN 29"/>
    <property type="match status" value="1"/>
</dbReference>
<dbReference type="RefSeq" id="WP_189459707.1">
    <property type="nucleotide sequence ID" value="NZ_BMYO01000004.1"/>
</dbReference>
<dbReference type="InterPro" id="IPR019734">
    <property type="entry name" value="TPR_rpt"/>
</dbReference>
<dbReference type="PANTHER" id="PTHR46630:SF1">
    <property type="entry name" value="TETRATRICOPEPTIDE REPEAT PROTEIN 29"/>
    <property type="match status" value="1"/>
</dbReference>
<evidence type="ECO:0000256" key="3">
    <source>
        <dbReference type="ARBA" id="ARBA00022737"/>
    </source>
</evidence>
<dbReference type="InterPro" id="IPR051476">
    <property type="entry name" value="Bac_ResReg_Asp_Phosphatase"/>
</dbReference>
<comment type="similarity">
    <text evidence="5">Belongs to the Rap family.</text>
</comment>
<sequence>MTDLRPLLDRVRRIIPSQTVEAIAQAAQARELARQRALPLAEAEALLLHGQAMLMFGRFEKGRAALLASLEIGRGVELGPLHGEALQQIARSYYAQGDYDRTAECWLACLDLPPEQADGDVRCLAHIGLGQLLYAQEQFESALAHHSHAVDLTVDPALALYRAAALINVAADQLQLGRLDEAEAALDEALPLIRLNPHAEHEAEVYGLRAQITLARGDIERAQRHLRVALKLSRLNSNGWGEAFNLITLGRCSLAAGDFDHARDELVQALALAEAMGTTSLAARAHQVLAELFQRLGQAADAQAHLERFGKLREQLLGQLSASRFATMELRLAD</sequence>
<evidence type="ECO:0000313" key="7">
    <source>
        <dbReference type="EMBL" id="GHD61319.1"/>
    </source>
</evidence>
<keyword evidence="8" id="KW-1185">Reference proteome</keyword>
<comment type="subcellular location">
    <subcellularLocation>
        <location evidence="1">Cytoplasm</location>
    </subcellularLocation>
</comment>
<keyword evidence="4 6" id="KW-0802">TPR repeat</keyword>
<keyword evidence="3" id="KW-0677">Repeat</keyword>
<evidence type="ECO:0000256" key="5">
    <source>
        <dbReference type="ARBA" id="ARBA00038253"/>
    </source>
</evidence>
<organism evidence="7 8">
    <name type="scientific">Jeongeupia chitinilytica</name>
    <dbReference type="NCBI Taxonomy" id="1041641"/>
    <lineage>
        <taxon>Bacteria</taxon>
        <taxon>Pseudomonadati</taxon>
        <taxon>Pseudomonadota</taxon>
        <taxon>Betaproteobacteria</taxon>
        <taxon>Neisseriales</taxon>
        <taxon>Chitinibacteraceae</taxon>
        <taxon>Jeongeupia</taxon>
    </lineage>
</organism>
<evidence type="ECO:0000256" key="6">
    <source>
        <dbReference type="PROSITE-ProRule" id="PRU00339"/>
    </source>
</evidence>
<dbReference type="Proteomes" id="UP000604737">
    <property type="component" value="Unassembled WGS sequence"/>
</dbReference>
<dbReference type="InterPro" id="IPR011990">
    <property type="entry name" value="TPR-like_helical_dom_sf"/>
</dbReference>
<accession>A0ABQ3H0H0</accession>
<name>A0ABQ3H0H0_9NEIS</name>
<dbReference type="Pfam" id="PF13424">
    <property type="entry name" value="TPR_12"/>
    <property type="match status" value="1"/>
</dbReference>
<dbReference type="PROSITE" id="PS50005">
    <property type="entry name" value="TPR"/>
    <property type="match status" value="1"/>
</dbReference>
<evidence type="ECO:0000256" key="4">
    <source>
        <dbReference type="ARBA" id="ARBA00022803"/>
    </source>
</evidence>
<gene>
    <name evidence="7" type="ORF">GCM10007350_15490</name>
</gene>